<dbReference type="Proteomes" id="UP001152797">
    <property type="component" value="Unassembled WGS sequence"/>
</dbReference>
<evidence type="ECO:0000256" key="2">
    <source>
        <dbReference type="ARBA" id="ARBA00022840"/>
    </source>
</evidence>
<evidence type="ECO:0000259" key="5">
    <source>
        <dbReference type="PROSITE" id="PS50011"/>
    </source>
</evidence>
<name>A0A9P1M1K3_9DINO</name>
<dbReference type="Pfam" id="PF00069">
    <property type="entry name" value="Pkinase"/>
    <property type="match status" value="1"/>
</dbReference>
<feature type="transmembrane region" description="Helical" evidence="4">
    <location>
        <begin position="617"/>
        <end position="637"/>
    </location>
</feature>
<comment type="caution">
    <text evidence="6">The sequence shown here is derived from an EMBL/GenBank/DDBJ whole genome shotgun (WGS) entry which is preliminary data.</text>
</comment>
<dbReference type="EMBL" id="CAMXCT010006678">
    <property type="protein sequence ID" value="CAI4018142.1"/>
    <property type="molecule type" value="Genomic_DNA"/>
</dbReference>
<dbReference type="GO" id="GO:0035556">
    <property type="term" value="P:intracellular signal transduction"/>
    <property type="evidence" value="ECO:0007669"/>
    <property type="project" value="TreeGrafter"/>
</dbReference>
<sequence>MRMNHLVQAHAGAFALAGGMAQAEPGEIVIRHSSSEGDGGAVTAHMILSHGKLSVSDSLAAREGGGIKVISFLQDAYVMAQTKTRLLRDVAGLQNLAVRKFGVPLKKSIARVSMLLGNTTFENCRAQIGGAISSGGTLKLGQVMFSNCSASSIQGGAALIAKSAHFMHSFEARNCSTPKGSVLTASRELWMKNATFQNCSSPQVAAAHIVTQRVVVEGSEAALLGVARHVEALECDNGFEGYVDEYGTNCRRCANGYFQLQGGPKIVNGTIDGHLCVKVPQQTREATAEKVRLRRGYMVQDSNISLSLHCPNEMACPGGRITRSGFGTMCEIGYQGPGCVNCAQTHGRGSGDPFTCSRCATSTVRKVAEWTIYILEQTLVFAISASGVIFAGEESYESTIYSNQLMSYVMVSLPVLRQLQNSKSFKTLASYVQEVIEGISIPVDVANGIGSEGQSAECLLDYVGISKTLYGGDAIFLLLALSLMFLLSVMVDLWSAIVVAGNCYLPRLCFALGRHLACYRLHAEAHGERLHCGFEKDVGMPMPVAIVLLGITFVGGAGSWLWLIRGEEHTASPGVAYLTQPYKKKCQSWEVTVLVRKVLLAVVCAVYPSSFNAVMQLQLIGTIVLVSLVITMQNSPYVSEDHNRTESRLLIFAMLMVLFTFCFHANEHSWTRTEGTQRSTLVFIVLLATGPAVVMSVRIFVALVKEFKELYQEKNVSQKAESVETDGAMEGDIQVMSTLKSGREPPSEPLMLFGEEYYCEGLANDPEVEEFAELASEGLPNCVVATLLPWSVGHAPKGVLAPELESSDFLVPEAHIAKAVSGANTVLIPCTLEIEEEHEQAKRIIPQFARCDNVGLSAVCIIGVLLLPKLTQLNRETNQIVLRRHNELLAAGVDDVLFEHEWDLVTLKRAVNLSRAMWEMNILRTRLMLNAEIDYDVAEDASRCQEEHSDLLFQQIPDALMPEFRSVDRHIIETGNSVGNFRLISMLSCKKGTVLQAVDEDQQAVAIKVFNKSQMVDPGVLESIYREYRFMGEVVRHPNITKCLEMLHSNSRLFLVMEFAGSQNIEHMLRGRTQQRMNESEVNNCFEQVVRGVAHLHSKNIAHRNICLQHLILSTLAGSDREHVRIVDFQSAMLVKPNMTSRTVCGTMPYMAPEMATGGPYWPHSADAWSCGVALLEMAGGLGSLRAGVKFDPEAAAESIAPTLMHFFEDPVSHSEALAVIDGVDTITVIEQLEQLLMPSWADRIVLKNLLPENQPGAEQELLQHEQQRLLEQQQQQQLLQMMQMGQVPQGQALPAPGQLGQMGRPILQQAPQPQ</sequence>
<dbReference type="Gene3D" id="1.10.510.10">
    <property type="entry name" value="Transferase(Phosphotransferase) domain 1"/>
    <property type="match status" value="1"/>
</dbReference>
<reference evidence="7 8" key="2">
    <citation type="submission" date="2024-05" db="EMBL/GenBank/DDBJ databases">
        <authorList>
            <person name="Chen Y."/>
            <person name="Shah S."/>
            <person name="Dougan E. K."/>
            <person name="Thang M."/>
            <person name="Chan C."/>
        </authorList>
    </citation>
    <scope>NUCLEOTIDE SEQUENCE [LARGE SCALE GENOMIC DNA]</scope>
</reference>
<keyword evidence="7" id="KW-0723">Serine/threonine-protein kinase</keyword>
<dbReference type="InterPro" id="IPR011009">
    <property type="entry name" value="Kinase-like_dom_sf"/>
</dbReference>
<dbReference type="OrthoDB" id="420766at2759"/>
<dbReference type="EMBL" id="CAMXCT020006678">
    <property type="protein sequence ID" value="CAL1171517.1"/>
    <property type="molecule type" value="Genomic_DNA"/>
</dbReference>
<dbReference type="SUPFAM" id="SSF56112">
    <property type="entry name" value="Protein kinase-like (PK-like)"/>
    <property type="match status" value="1"/>
</dbReference>
<evidence type="ECO:0000256" key="1">
    <source>
        <dbReference type="ARBA" id="ARBA00022741"/>
    </source>
</evidence>
<keyword evidence="8" id="KW-1185">Reference proteome</keyword>
<evidence type="ECO:0000256" key="4">
    <source>
        <dbReference type="SAM" id="Phobius"/>
    </source>
</evidence>
<accession>A0A9P1M1K3</accession>
<feature type="domain" description="Protein kinase" evidence="5">
    <location>
        <begin position="972"/>
        <end position="1263"/>
    </location>
</feature>
<feature type="transmembrane region" description="Helical" evidence="4">
    <location>
        <begin position="475"/>
        <end position="497"/>
    </location>
</feature>
<dbReference type="GO" id="GO:0005524">
    <property type="term" value="F:ATP binding"/>
    <property type="evidence" value="ECO:0007669"/>
    <property type="project" value="UniProtKB-KW"/>
</dbReference>
<keyword evidence="7" id="KW-0418">Kinase</keyword>
<dbReference type="GO" id="GO:0005737">
    <property type="term" value="C:cytoplasm"/>
    <property type="evidence" value="ECO:0007669"/>
    <property type="project" value="TreeGrafter"/>
</dbReference>
<evidence type="ECO:0000313" key="6">
    <source>
        <dbReference type="EMBL" id="CAI4018142.1"/>
    </source>
</evidence>
<dbReference type="InterPro" id="IPR000719">
    <property type="entry name" value="Prot_kinase_dom"/>
</dbReference>
<keyword evidence="4" id="KW-0812">Transmembrane</keyword>
<keyword evidence="7" id="KW-0808">Transferase</keyword>
<reference evidence="6" key="1">
    <citation type="submission" date="2022-10" db="EMBL/GenBank/DDBJ databases">
        <authorList>
            <person name="Chen Y."/>
            <person name="Dougan E. K."/>
            <person name="Chan C."/>
            <person name="Rhodes N."/>
            <person name="Thang M."/>
        </authorList>
    </citation>
    <scope>NUCLEOTIDE SEQUENCE</scope>
</reference>
<gene>
    <name evidence="6" type="ORF">C1SCF055_LOCUS42736</name>
</gene>
<keyword evidence="2" id="KW-0067">ATP-binding</keyword>
<evidence type="ECO:0000313" key="8">
    <source>
        <dbReference type="Proteomes" id="UP001152797"/>
    </source>
</evidence>
<dbReference type="PANTHER" id="PTHR24346">
    <property type="entry name" value="MAP/MICROTUBULE AFFINITY-REGULATING KINASE"/>
    <property type="match status" value="1"/>
</dbReference>
<feature type="transmembrane region" description="Helical" evidence="4">
    <location>
        <begin position="649"/>
        <end position="666"/>
    </location>
</feature>
<dbReference type="PROSITE" id="PS50011">
    <property type="entry name" value="PROTEIN_KINASE_DOM"/>
    <property type="match status" value="1"/>
</dbReference>
<feature type="region of interest" description="Disordered" evidence="3">
    <location>
        <begin position="1291"/>
        <end position="1315"/>
    </location>
</feature>
<keyword evidence="4" id="KW-0472">Membrane</keyword>
<dbReference type="GO" id="GO:0004674">
    <property type="term" value="F:protein serine/threonine kinase activity"/>
    <property type="evidence" value="ECO:0007669"/>
    <property type="project" value="UniProtKB-KW"/>
</dbReference>
<feature type="transmembrane region" description="Helical" evidence="4">
    <location>
        <begin position="681"/>
        <end position="704"/>
    </location>
</feature>
<protein>
    <submittedName>
        <fullName evidence="7">Non-specific serine/threonine protein kinase</fullName>
    </submittedName>
</protein>
<evidence type="ECO:0000256" key="3">
    <source>
        <dbReference type="SAM" id="MobiDB-lite"/>
    </source>
</evidence>
<keyword evidence="1" id="KW-0547">Nucleotide-binding</keyword>
<organism evidence="6">
    <name type="scientific">Cladocopium goreaui</name>
    <dbReference type="NCBI Taxonomy" id="2562237"/>
    <lineage>
        <taxon>Eukaryota</taxon>
        <taxon>Sar</taxon>
        <taxon>Alveolata</taxon>
        <taxon>Dinophyceae</taxon>
        <taxon>Suessiales</taxon>
        <taxon>Symbiodiniaceae</taxon>
        <taxon>Cladocopium</taxon>
    </lineage>
</organism>
<evidence type="ECO:0000313" key="7">
    <source>
        <dbReference type="EMBL" id="CAL4805454.1"/>
    </source>
</evidence>
<feature type="transmembrane region" description="Helical" evidence="4">
    <location>
        <begin position="544"/>
        <end position="563"/>
    </location>
</feature>
<keyword evidence="4" id="KW-1133">Transmembrane helix</keyword>
<proteinExistence type="predicted"/>
<dbReference type="PANTHER" id="PTHR24346:SF30">
    <property type="entry name" value="MATERNAL EMBRYONIC LEUCINE ZIPPER KINASE"/>
    <property type="match status" value="1"/>
</dbReference>
<dbReference type="EMBL" id="CAMXCT030006678">
    <property type="protein sequence ID" value="CAL4805454.1"/>
    <property type="molecule type" value="Genomic_DNA"/>
</dbReference>